<dbReference type="GO" id="GO:0046872">
    <property type="term" value="F:metal ion binding"/>
    <property type="evidence" value="ECO:0007669"/>
    <property type="project" value="UniProtKB-KW"/>
</dbReference>
<dbReference type="InterPro" id="IPR004843">
    <property type="entry name" value="Calcineurin-like_PHP"/>
</dbReference>
<accession>A0A7W0HKZ0</accession>
<dbReference type="EMBL" id="JACDUS010000005">
    <property type="protein sequence ID" value="MBA2881703.1"/>
    <property type="molecule type" value="Genomic_DNA"/>
</dbReference>
<evidence type="ECO:0000256" key="3">
    <source>
        <dbReference type="SAM" id="Phobius"/>
    </source>
</evidence>
<protein>
    <recommendedName>
        <fullName evidence="4">Calcineurin-like phosphoesterase domain-containing protein</fullName>
    </recommendedName>
</protein>
<dbReference type="RefSeq" id="WP_181551365.1">
    <property type="nucleotide sequence ID" value="NZ_JACDUS010000005.1"/>
</dbReference>
<keyword evidence="3" id="KW-0472">Membrane</keyword>
<dbReference type="InterPro" id="IPR051158">
    <property type="entry name" value="Metallophosphoesterase_sf"/>
</dbReference>
<reference evidence="5 6" key="1">
    <citation type="submission" date="2020-07" db="EMBL/GenBank/DDBJ databases">
        <title>Genomic Encyclopedia of Type Strains, Phase IV (KMG-IV): sequencing the most valuable type-strain genomes for metagenomic binning, comparative biology and taxonomic classification.</title>
        <authorList>
            <person name="Goeker M."/>
        </authorList>
    </citation>
    <scope>NUCLEOTIDE SEQUENCE [LARGE SCALE GENOMIC DNA]</scope>
    <source>
        <strain evidence="5 6">DSM 17721</strain>
    </source>
</reference>
<dbReference type="CDD" id="cd07385">
    <property type="entry name" value="MPP_YkuE_C"/>
    <property type="match status" value="1"/>
</dbReference>
<name>A0A7W0HKZ0_9BACT</name>
<evidence type="ECO:0000313" key="6">
    <source>
        <dbReference type="Proteomes" id="UP000525298"/>
    </source>
</evidence>
<dbReference type="PANTHER" id="PTHR31302">
    <property type="entry name" value="TRANSMEMBRANE PROTEIN WITH METALLOPHOSPHOESTERASE DOMAIN-RELATED"/>
    <property type="match status" value="1"/>
</dbReference>
<evidence type="ECO:0000256" key="2">
    <source>
        <dbReference type="ARBA" id="ARBA00022801"/>
    </source>
</evidence>
<keyword evidence="1" id="KW-0479">Metal-binding</keyword>
<proteinExistence type="predicted"/>
<dbReference type="PANTHER" id="PTHR31302:SF31">
    <property type="entry name" value="PHOSPHODIESTERASE YAEI"/>
    <property type="match status" value="1"/>
</dbReference>
<gene>
    <name evidence="5" type="ORF">HNR65_002034</name>
</gene>
<sequence length="392" mass="43696">MRFALFALTLTGIMLISHYAVFRSAISFFQISRPGFRYLLYAAMVLLSFSFISAFVAIHWRENPWTIAYYRFAAVWTGFLIHSLSAAAAAWILLGISRLAGVELPSKGIGMVMLALAVTASGYGIWAAFHPVVRYVSVPVAELPEDWKNTKIAVLSDMHLGLMNQQGFARRTVNIVNSLQPDLVLITGDLVDGMGGAYKDNLKPLNDLQARHGVFFVTGNHEHYVGIEKSLRLIQNTPLRILHNEAVAISGLELVGVSYPGIAAVAGLGNFAREKTPGTLRIVMFHTPTEMGIHKDSLRDRHMANYWRPDTRFITNRELNADLQVSGHTHGGQIFPLQFLTRWLYRGHDYGLKKINGLYLYTTSGIGSWGPPMRTAGRPEIAVIRLVKKMEK</sequence>
<dbReference type="InterPro" id="IPR029052">
    <property type="entry name" value="Metallo-depent_PP-like"/>
</dbReference>
<dbReference type="Pfam" id="PF00149">
    <property type="entry name" value="Metallophos"/>
    <property type="match status" value="1"/>
</dbReference>
<evidence type="ECO:0000256" key="1">
    <source>
        <dbReference type="ARBA" id="ARBA00022723"/>
    </source>
</evidence>
<dbReference type="GO" id="GO:0016020">
    <property type="term" value="C:membrane"/>
    <property type="evidence" value="ECO:0007669"/>
    <property type="project" value="GOC"/>
</dbReference>
<feature type="transmembrane region" description="Helical" evidence="3">
    <location>
        <begin position="72"/>
        <end position="96"/>
    </location>
</feature>
<keyword evidence="6" id="KW-1185">Reference proteome</keyword>
<feature type="transmembrane region" description="Helical" evidence="3">
    <location>
        <begin position="108"/>
        <end position="129"/>
    </location>
</feature>
<feature type="domain" description="Calcineurin-like phosphoesterase" evidence="4">
    <location>
        <begin position="151"/>
        <end position="331"/>
    </location>
</feature>
<dbReference type="SUPFAM" id="SSF56300">
    <property type="entry name" value="Metallo-dependent phosphatases"/>
    <property type="match status" value="1"/>
</dbReference>
<organism evidence="5 6">
    <name type="scientific">Desulfosalsimonas propionicica</name>
    <dbReference type="NCBI Taxonomy" id="332175"/>
    <lineage>
        <taxon>Bacteria</taxon>
        <taxon>Pseudomonadati</taxon>
        <taxon>Thermodesulfobacteriota</taxon>
        <taxon>Desulfobacteria</taxon>
        <taxon>Desulfobacterales</taxon>
        <taxon>Desulfosalsimonadaceae</taxon>
        <taxon>Desulfosalsimonas</taxon>
    </lineage>
</organism>
<dbReference type="Proteomes" id="UP000525298">
    <property type="component" value="Unassembled WGS sequence"/>
</dbReference>
<dbReference type="AlphaFoldDB" id="A0A7W0HKZ0"/>
<evidence type="ECO:0000259" key="4">
    <source>
        <dbReference type="Pfam" id="PF00149"/>
    </source>
</evidence>
<feature type="transmembrane region" description="Helical" evidence="3">
    <location>
        <begin position="6"/>
        <end position="26"/>
    </location>
</feature>
<keyword evidence="2" id="KW-0378">Hydrolase</keyword>
<keyword evidence="3" id="KW-0812">Transmembrane</keyword>
<dbReference type="GO" id="GO:0009245">
    <property type="term" value="P:lipid A biosynthetic process"/>
    <property type="evidence" value="ECO:0007669"/>
    <property type="project" value="TreeGrafter"/>
</dbReference>
<evidence type="ECO:0000313" key="5">
    <source>
        <dbReference type="EMBL" id="MBA2881703.1"/>
    </source>
</evidence>
<comment type="caution">
    <text evidence="5">The sequence shown here is derived from an EMBL/GenBank/DDBJ whole genome shotgun (WGS) entry which is preliminary data.</text>
</comment>
<dbReference type="Gene3D" id="3.60.21.10">
    <property type="match status" value="1"/>
</dbReference>
<feature type="transmembrane region" description="Helical" evidence="3">
    <location>
        <begin position="38"/>
        <end position="60"/>
    </location>
</feature>
<keyword evidence="3" id="KW-1133">Transmembrane helix</keyword>
<dbReference type="GO" id="GO:0008758">
    <property type="term" value="F:UDP-2,3-diacylglucosamine hydrolase activity"/>
    <property type="evidence" value="ECO:0007669"/>
    <property type="project" value="TreeGrafter"/>
</dbReference>